<evidence type="ECO:0000313" key="2">
    <source>
        <dbReference type="Proteomes" id="UP001469553"/>
    </source>
</evidence>
<keyword evidence="2" id="KW-1185">Reference proteome</keyword>
<name>A0ABV0Y3U5_9TELE</name>
<protein>
    <submittedName>
        <fullName evidence="1">Uncharacterized protein</fullName>
    </submittedName>
</protein>
<proteinExistence type="predicted"/>
<organism evidence="1 2">
    <name type="scientific">Ameca splendens</name>
    <dbReference type="NCBI Taxonomy" id="208324"/>
    <lineage>
        <taxon>Eukaryota</taxon>
        <taxon>Metazoa</taxon>
        <taxon>Chordata</taxon>
        <taxon>Craniata</taxon>
        <taxon>Vertebrata</taxon>
        <taxon>Euteleostomi</taxon>
        <taxon>Actinopterygii</taxon>
        <taxon>Neopterygii</taxon>
        <taxon>Teleostei</taxon>
        <taxon>Neoteleostei</taxon>
        <taxon>Acanthomorphata</taxon>
        <taxon>Ovalentaria</taxon>
        <taxon>Atherinomorphae</taxon>
        <taxon>Cyprinodontiformes</taxon>
        <taxon>Goodeidae</taxon>
        <taxon>Ameca</taxon>
    </lineage>
</organism>
<gene>
    <name evidence="1" type="ORF">AMECASPLE_022148</name>
</gene>
<reference evidence="1 2" key="1">
    <citation type="submission" date="2021-06" db="EMBL/GenBank/DDBJ databases">
        <authorList>
            <person name="Palmer J.M."/>
        </authorList>
    </citation>
    <scope>NUCLEOTIDE SEQUENCE [LARGE SCALE GENOMIC DNA]</scope>
    <source>
        <strain evidence="1 2">AS_MEX2019</strain>
        <tissue evidence="1">Muscle</tissue>
    </source>
</reference>
<sequence length="141" mass="15550">MIKTIYVLRNSPPFYRLRLDSHLAGKPSTNLDPECLFPWRLDNTYLLENHPFLIIFVTSFTYSVSPECSISYDLLQGPPLSLGGVSIPNCDANGEDTLTGPLYATVRGCHLSPALLSSCTKCTHLSFLHSCSSLFSPPQVV</sequence>
<evidence type="ECO:0000313" key="1">
    <source>
        <dbReference type="EMBL" id="MEQ2288396.1"/>
    </source>
</evidence>
<dbReference type="EMBL" id="JAHRIP010020764">
    <property type="protein sequence ID" value="MEQ2288396.1"/>
    <property type="molecule type" value="Genomic_DNA"/>
</dbReference>
<comment type="caution">
    <text evidence="1">The sequence shown here is derived from an EMBL/GenBank/DDBJ whole genome shotgun (WGS) entry which is preliminary data.</text>
</comment>
<dbReference type="Proteomes" id="UP001469553">
    <property type="component" value="Unassembled WGS sequence"/>
</dbReference>
<accession>A0ABV0Y3U5</accession>